<dbReference type="Proteomes" id="UP001295423">
    <property type="component" value="Unassembled WGS sequence"/>
</dbReference>
<name>A0AAD2PX05_9STRA</name>
<reference evidence="4" key="1">
    <citation type="submission" date="2023-08" db="EMBL/GenBank/DDBJ databases">
        <authorList>
            <person name="Audoor S."/>
            <person name="Bilcke G."/>
        </authorList>
    </citation>
    <scope>NUCLEOTIDE SEQUENCE</scope>
</reference>
<feature type="domain" description="VWFD" evidence="3">
    <location>
        <begin position="364"/>
        <end position="552"/>
    </location>
</feature>
<feature type="chain" id="PRO_5042218773" description="VWFD domain-containing protein" evidence="2">
    <location>
        <begin position="19"/>
        <end position="621"/>
    </location>
</feature>
<evidence type="ECO:0000256" key="1">
    <source>
        <dbReference type="SAM" id="MobiDB-lite"/>
    </source>
</evidence>
<proteinExistence type="predicted"/>
<feature type="region of interest" description="Disordered" evidence="1">
    <location>
        <begin position="76"/>
        <end position="96"/>
    </location>
</feature>
<feature type="compositionally biased region" description="Basic residues" evidence="1">
    <location>
        <begin position="266"/>
        <end position="276"/>
    </location>
</feature>
<evidence type="ECO:0000313" key="5">
    <source>
        <dbReference type="Proteomes" id="UP001295423"/>
    </source>
</evidence>
<dbReference type="InterPro" id="IPR001846">
    <property type="entry name" value="VWF_type-D"/>
</dbReference>
<keyword evidence="5" id="KW-1185">Reference proteome</keyword>
<keyword evidence="2" id="KW-0732">Signal</keyword>
<sequence length="621" mass="68048">MKFSVAFLFTLLVGGTCAQNNGSTATGQSDLLEKRAVFQKEADEDAYAAFDSSEANNSDRQRKKVYYQQSALQQTLDENVTKQRRRAKKSKSSKKSSSKSSQVFFYAPVGAAPVRPVSQPVAAPVRVPYVVPIRAPDSPRITSPVAVNIGTTRGIPGGSSSSSSFKGFAYRAQFASVAPVAGPTGSTGSIYVEATAEDCQSINNGGLVEGQKFMGSSTFTFGFNLAMPEGSTNIETIAATARAALQALVVQRVINCSGFRRHLQKRAKRHHRRNKEQRRLNNGLPSGIVGNAQIGDVECTLSADGTSADCTTSVDIALKGPAEEALIKAEIIAALDEGDILSDTELGTIAEGFTHTEVTHVETTEPQIGGDPHIVTWKGEHYEYHGQCDMVMVNDPLFADNAGLDIHIRTKLVRFWSYIKNVSIRIGSDILEIVGNPDIKSREPMYWVNYEYMGDLDTIGGFPITYVATSGSKSVYEIDLSSKYPNAKIIIKIYKEFLRIKMEGKEEVWGNTVGLLGDYHTGETIGRDGVSVFDDYYKFGSEWQVNPTDPKLFQTLETPQYPEKCMLPDNPSGDRRRRLDEESVSMEEAEKACSTLKDPKQVKDCVYDILATQDLDMVGAF</sequence>
<organism evidence="4 5">
    <name type="scientific">Cylindrotheca closterium</name>
    <dbReference type="NCBI Taxonomy" id="2856"/>
    <lineage>
        <taxon>Eukaryota</taxon>
        <taxon>Sar</taxon>
        <taxon>Stramenopiles</taxon>
        <taxon>Ochrophyta</taxon>
        <taxon>Bacillariophyta</taxon>
        <taxon>Bacillariophyceae</taxon>
        <taxon>Bacillariophycidae</taxon>
        <taxon>Bacillariales</taxon>
        <taxon>Bacillariaceae</taxon>
        <taxon>Cylindrotheca</taxon>
    </lineage>
</organism>
<gene>
    <name evidence="4" type="ORF">CYCCA115_LOCUS20151</name>
</gene>
<evidence type="ECO:0000256" key="2">
    <source>
        <dbReference type="SAM" id="SignalP"/>
    </source>
</evidence>
<dbReference type="AlphaFoldDB" id="A0AAD2PX05"/>
<dbReference type="PROSITE" id="PS51233">
    <property type="entry name" value="VWFD"/>
    <property type="match status" value="1"/>
</dbReference>
<evidence type="ECO:0000313" key="4">
    <source>
        <dbReference type="EMBL" id="CAJ1963414.1"/>
    </source>
</evidence>
<comment type="caution">
    <text evidence="4">The sequence shown here is derived from an EMBL/GenBank/DDBJ whole genome shotgun (WGS) entry which is preliminary data.</text>
</comment>
<dbReference type="EMBL" id="CAKOGP040002147">
    <property type="protein sequence ID" value="CAJ1963414.1"/>
    <property type="molecule type" value="Genomic_DNA"/>
</dbReference>
<feature type="compositionally biased region" description="Basic residues" evidence="1">
    <location>
        <begin position="82"/>
        <end position="96"/>
    </location>
</feature>
<evidence type="ECO:0000259" key="3">
    <source>
        <dbReference type="PROSITE" id="PS51233"/>
    </source>
</evidence>
<accession>A0AAD2PX05</accession>
<feature type="region of interest" description="Disordered" evidence="1">
    <location>
        <begin position="266"/>
        <end position="285"/>
    </location>
</feature>
<protein>
    <recommendedName>
        <fullName evidence="3">VWFD domain-containing protein</fullName>
    </recommendedName>
</protein>
<feature type="signal peptide" evidence="2">
    <location>
        <begin position="1"/>
        <end position="18"/>
    </location>
</feature>